<keyword evidence="2" id="KW-1185">Reference proteome</keyword>
<dbReference type="EMBL" id="JAPFQL010000011">
    <property type="protein sequence ID" value="MDC5696461.1"/>
    <property type="molecule type" value="Genomic_DNA"/>
</dbReference>
<protein>
    <submittedName>
        <fullName evidence="1">Uncharacterized protein</fullName>
    </submittedName>
</protein>
<organism evidence="1 2">
    <name type="scientific">Intrasporangium calvum</name>
    <dbReference type="NCBI Taxonomy" id="53358"/>
    <lineage>
        <taxon>Bacteria</taxon>
        <taxon>Bacillati</taxon>
        <taxon>Actinomycetota</taxon>
        <taxon>Actinomycetes</taxon>
        <taxon>Micrococcales</taxon>
        <taxon>Intrasporangiaceae</taxon>
        <taxon>Intrasporangium</taxon>
    </lineage>
</organism>
<dbReference type="Pfam" id="PF22014">
    <property type="entry name" value="DUF6932"/>
    <property type="match status" value="1"/>
</dbReference>
<dbReference type="Proteomes" id="UP001150259">
    <property type="component" value="Unassembled WGS sequence"/>
</dbReference>
<name>A0ABT5GEZ5_9MICO</name>
<sequence>MSSSWAGWLDDGAQFPPPGRVRVSLDEAKAVLVHHPKFQRSRTRAKIWDGLERYWATFLRVQEMNAPVLGDRDIVQAMWLGGSFVSSKLDPNNLDLSVLLDGESRDAIKGKPGSGWITGAFQRESIGREYLLSPLEVPYRPVVSPFKTNELTPTDYRYLSARGAWDDWWQRCRTPGVTPGGPTVDTVKTVRGYVEVTL</sequence>
<evidence type="ECO:0000313" key="1">
    <source>
        <dbReference type="EMBL" id="MDC5696461.1"/>
    </source>
</evidence>
<proteinExistence type="predicted"/>
<comment type="caution">
    <text evidence="1">The sequence shown here is derived from an EMBL/GenBank/DDBJ whole genome shotgun (WGS) entry which is preliminary data.</text>
</comment>
<accession>A0ABT5GEZ5</accession>
<dbReference type="RefSeq" id="WP_272461037.1">
    <property type="nucleotide sequence ID" value="NZ_JAPFQL010000011.1"/>
</dbReference>
<evidence type="ECO:0000313" key="2">
    <source>
        <dbReference type="Proteomes" id="UP001150259"/>
    </source>
</evidence>
<dbReference type="InterPro" id="IPR053860">
    <property type="entry name" value="DUF6932"/>
</dbReference>
<reference evidence="1 2" key="1">
    <citation type="submission" date="2022-11" db="EMBL/GenBank/DDBJ databases">
        <title>Anaerobic phenanthrene biodegradation by a DNRA strain PheN6.</title>
        <authorList>
            <person name="Zhang Z."/>
        </authorList>
    </citation>
    <scope>NUCLEOTIDE SEQUENCE [LARGE SCALE GENOMIC DNA]</scope>
    <source>
        <strain evidence="1 2">PheN6</strain>
    </source>
</reference>
<gene>
    <name evidence="1" type="ORF">OO014_04265</name>
</gene>